<keyword evidence="1" id="KW-0808">Transferase</keyword>
<dbReference type="AlphaFoldDB" id="A0A7U4P281"/>
<dbReference type="Gene3D" id="3.40.50.2000">
    <property type="entry name" value="Glycogen Phosphorylase B"/>
    <property type="match status" value="1"/>
</dbReference>
<evidence type="ECO:0000313" key="2">
    <source>
        <dbReference type="Proteomes" id="UP000594943"/>
    </source>
</evidence>
<dbReference type="RefSeq" id="WP_006025385.1">
    <property type="nucleotide sequence ID" value="NZ_CP013380.1"/>
</dbReference>
<proteinExistence type="predicted"/>
<gene>
    <name evidence="1" type="ORF">I6G56_16695</name>
</gene>
<accession>A0A7U4P281</accession>
<dbReference type="KEGG" id="bhg:I6G56_16695"/>
<dbReference type="Pfam" id="PF00534">
    <property type="entry name" value="Glycos_transf_1"/>
    <property type="match status" value="1"/>
</dbReference>
<dbReference type="CDD" id="cd03809">
    <property type="entry name" value="GT4_MtfB-like"/>
    <property type="match status" value="1"/>
</dbReference>
<dbReference type="EMBL" id="CP065686">
    <property type="protein sequence ID" value="QPS43181.1"/>
    <property type="molecule type" value="Genomic_DNA"/>
</dbReference>
<organism evidence="1 2">
    <name type="scientific">Burkholderia humptydooensis</name>
    <dbReference type="NCBI Taxonomy" id="430531"/>
    <lineage>
        <taxon>Bacteria</taxon>
        <taxon>Pseudomonadati</taxon>
        <taxon>Pseudomonadota</taxon>
        <taxon>Betaproteobacteria</taxon>
        <taxon>Burkholderiales</taxon>
        <taxon>Burkholderiaceae</taxon>
        <taxon>Burkholderia</taxon>
        <taxon>pseudomallei group</taxon>
    </lineage>
</organism>
<dbReference type="InterPro" id="IPR001296">
    <property type="entry name" value="Glyco_trans_1"/>
</dbReference>
<dbReference type="SUPFAM" id="SSF53756">
    <property type="entry name" value="UDP-Glycosyltransferase/glycogen phosphorylase"/>
    <property type="match status" value="1"/>
</dbReference>
<reference evidence="1 2" key="1">
    <citation type="submission" date="2020-12" db="EMBL/GenBank/DDBJ databases">
        <title>FDA dAtabase for Regulatory Grade micrObial Sequences (FDA-ARGOS): Supporting development and validation of Infectious Disease Dx tests.</title>
        <authorList>
            <person name="Nelson B."/>
            <person name="Plummer A."/>
            <person name="Tallon L."/>
            <person name="Sadzewicz L."/>
            <person name="Zhao X."/>
            <person name="Boylan J."/>
            <person name="Ott S."/>
            <person name="Bowen H."/>
            <person name="Vavikolanu K."/>
            <person name="Mehta A."/>
            <person name="Aluvathingal J."/>
            <person name="Nadendla S."/>
            <person name="Myers T."/>
            <person name="Yan Y."/>
            <person name="Sichtig H."/>
        </authorList>
    </citation>
    <scope>NUCLEOTIDE SEQUENCE [LARGE SCALE GENOMIC DNA]</scope>
    <source>
        <strain evidence="1 2">FDAARGOS_899</strain>
    </source>
</reference>
<dbReference type="GO" id="GO:0016757">
    <property type="term" value="F:glycosyltransferase activity"/>
    <property type="evidence" value="ECO:0007669"/>
    <property type="project" value="InterPro"/>
</dbReference>
<dbReference type="PANTHER" id="PTHR46401:SF9">
    <property type="entry name" value="MANNOSYLTRANSFERASE A"/>
    <property type="match status" value="1"/>
</dbReference>
<dbReference type="Proteomes" id="UP000594943">
    <property type="component" value="Chromosome 1"/>
</dbReference>
<sequence length="386" mass="42875">MTHIYLDVTRLISRCYKGLLPTGVDRVGLAYVERYGARARGILSEYGFSAVLSETDSQRTFAMLLAQRPDRRYIANLLARTWTVNRLRPAPAGSTLLHTSHTGMEYPRYYQSMRRRSGRAVCMVHDLIPLTHAEYSRPGVDDVHRKRIHTALRHADGLIANSQATLDSLAQEAKRAALALPPAIVAPLAGGTGPQPAQAAQAAPLASPYFVMLGTIEPRKNHWFMLHVWRRLVERLGDAAPKLVVIGRRGWECENVIDMLERCASLRGAVIEQSDCSDDQLHAWLQHARALIFPSFVEGYGMPLVEALASNVPVLASELDVFREIAAGIPDYLDPLDGPGWLARIEAYARADSPERRAQLDRIAGFRAPTWAAHFDIVDRFIASLG</sequence>
<dbReference type="PANTHER" id="PTHR46401">
    <property type="entry name" value="GLYCOSYLTRANSFERASE WBBK-RELATED"/>
    <property type="match status" value="1"/>
</dbReference>
<protein>
    <submittedName>
        <fullName evidence="1">Glycosyltransferase family 4 protein</fullName>
    </submittedName>
</protein>
<name>A0A7U4P281_9BURK</name>
<accession>A0A7T2WWN9</accession>
<evidence type="ECO:0000313" key="1">
    <source>
        <dbReference type="EMBL" id="QPS43181.1"/>
    </source>
</evidence>